<keyword evidence="1" id="KW-0472">Membrane</keyword>
<organism evidence="3 4">
    <name type="scientific">Caballeronia udeis</name>
    <dbReference type="NCBI Taxonomy" id="1232866"/>
    <lineage>
        <taxon>Bacteria</taxon>
        <taxon>Pseudomonadati</taxon>
        <taxon>Pseudomonadota</taxon>
        <taxon>Betaproteobacteria</taxon>
        <taxon>Burkholderiales</taxon>
        <taxon>Burkholderiaceae</taxon>
        <taxon>Caballeronia</taxon>
    </lineage>
</organism>
<dbReference type="AlphaFoldDB" id="A0A158H062"/>
<proteinExistence type="predicted"/>
<dbReference type="CDD" id="cd06259">
    <property type="entry name" value="YdcF-like"/>
    <property type="match status" value="1"/>
</dbReference>
<dbReference type="OrthoDB" id="9809813at2"/>
<evidence type="ECO:0000256" key="1">
    <source>
        <dbReference type="SAM" id="Phobius"/>
    </source>
</evidence>
<dbReference type="InterPro" id="IPR014729">
    <property type="entry name" value="Rossmann-like_a/b/a_fold"/>
</dbReference>
<gene>
    <name evidence="3" type="ORF">AWB69_03664</name>
</gene>
<evidence type="ECO:0000259" key="2">
    <source>
        <dbReference type="Pfam" id="PF02698"/>
    </source>
</evidence>
<dbReference type="Proteomes" id="UP000054683">
    <property type="component" value="Unassembled WGS sequence"/>
</dbReference>
<feature type="transmembrane region" description="Helical" evidence="1">
    <location>
        <begin position="41"/>
        <end position="62"/>
    </location>
</feature>
<dbReference type="Pfam" id="PF02698">
    <property type="entry name" value="DUF218"/>
    <property type="match status" value="1"/>
</dbReference>
<protein>
    <recommendedName>
        <fullName evidence="2">DUF218 domain-containing protein</fullName>
    </recommendedName>
</protein>
<dbReference type="PANTHER" id="PTHR30336">
    <property type="entry name" value="INNER MEMBRANE PROTEIN, PROBABLE PERMEASE"/>
    <property type="match status" value="1"/>
</dbReference>
<sequence length="259" mass="28918">MTTKRIISKTYTLPQTKLVLITLLLLFFALFAVWRQRRRTVAVVCVLLFWALGAGWLSAPLLHLAQRGFEARSTPQDVHFASRTTFILLGGGTRYDSEKHLVPKRDAFTRIVVTAELYRDCRRAGGACRVIVSGGNPQHHEQAEADNYAPFLLARGVSASDLVIENESLNTYQNARNVASIVQPEPDGSLILVTSAYHMERSLLAFNAFGLDTQAFTSNVRQPRATFFPGSCGFIDAETALHELVGLARFRVYRRLGLY</sequence>
<name>A0A158H062_9BURK</name>
<accession>A0A158H062</accession>
<dbReference type="InterPro" id="IPR003848">
    <property type="entry name" value="DUF218"/>
</dbReference>
<dbReference type="Gene3D" id="3.40.50.620">
    <property type="entry name" value="HUPs"/>
    <property type="match status" value="1"/>
</dbReference>
<feature type="transmembrane region" description="Helical" evidence="1">
    <location>
        <begin position="18"/>
        <end position="34"/>
    </location>
</feature>
<dbReference type="PANTHER" id="PTHR30336:SF4">
    <property type="entry name" value="ENVELOPE BIOGENESIS FACTOR ELYC"/>
    <property type="match status" value="1"/>
</dbReference>
<dbReference type="InterPro" id="IPR051599">
    <property type="entry name" value="Cell_Envelope_Assoc"/>
</dbReference>
<reference evidence="3 4" key="1">
    <citation type="submission" date="2016-01" db="EMBL/GenBank/DDBJ databases">
        <authorList>
            <person name="Oliw E.H."/>
        </authorList>
    </citation>
    <scope>NUCLEOTIDE SEQUENCE [LARGE SCALE GENOMIC DNA]</scope>
    <source>
        <strain evidence="3">LMG 27134</strain>
    </source>
</reference>
<dbReference type="EMBL" id="FCOK02000023">
    <property type="protein sequence ID" value="SAL37692.1"/>
    <property type="molecule type" value="Genomic_DNA"/>
</dbReference>
<keyword evidence="1" id="KW-0812">Transmembrane</keyword>
<dbReference type="GO" id="GO:0000270">
    <property type="term" value="P:peptidoglycan metabolic process"/>
    <property type="evidence" value="ECO:0007669"/>
    <property type="project" value="TreeGrafter"/>
</dbReference>
<evidence type="ECO:0000313" key="3">
    <source>
        <dbReference type="EMBL" id="SAL37692.1"/>
    </source>
</evidence>
<dbReference type="GO" id="GO:0005886">
    <property type="term" value="C:plasma membrane"/>
    <property type="evidence" value="ECO:0007669"/>
    <property type="project" value="TreeGrafter"/>
</dbReference>
<feature type="domain" description="DUF218" evidence="2">
    <location>
        <begin position="87"/>
        <end position="246"/>
    </location>
</feature>
<keyword evidence="1" id="KW-1133">Transmembrane helix</keyword>
<evidence type="ECO:0000313" key="4">
    <source>
        <dbReference type="Proteomes" id="UP000054683"/>
    </source>
</evidence>
<dbReference type="GO" id="GO:0043164">
    <property type="term" value="P:Gram-negative-bacterium-type cell wall biogenesis"/>
    <property type="evidence" value="ECO:0007669"/>
    <property type="project" value="TreeGrafter"/>
</dbReference>